<proteinExistence type="predicted"/>
<evidence type="ECO:0000256" key="1">
    <source>
        <dbReference type="SAM" id="MobiDB-lite"/>
    </source>
</evidence>
<keyword evidence="3" id="KW-1185">Reference proteome</keyword>
<feature type="compositionally biased region" description="Polar residues" evidence="1">
    <location>
        <begin position="43"/>
        <end position="52"/>
    </location>
</feature>
<name>A0A392PQI2_9FABA</name>
<feature type="region of interest" description="Disordered" evidence="1">
    <location>
        <begin position="1"/>
        <end position="77"/>
    </location>
</feature>
<organism evidence="2 3">
    <name type="scientific">Trifolium medium</name>
    <dbReference type="NCBI Taxonomy" id="97028"/>
    <lineage>
        <taxon>Eukaryota</taxon>
        <taxon>Viridiplantae</taxon>
        <taxon>Streptophyta</taxon>
        <taxon>Embryophyta</taxon>
        <taxon>Tracheophyta</taxon>
        <taxon>Spermatophyta</taxon>
        <taxon>Magnoliopsida</taxon>
        <taxon>eudicotyledons</taxon>
        <taxon>Gunneridae</taxon>
        <taxon>Pentapetalae</taxon>
        <taxon>rosids</taxon>
        <taxon>fabids</taxon>
        <taxon>Fabales</taxon>
        <taxon>Fabaceae</taxon>
        <taxon>Papilionoideae</taxon>
        <taxon>50 kb inversion clade</taxon>
        <taxon>NPAAA clade</taxon>
        <taxon>Hologalegina</taxon>
        <taxon>IRL clade</taxon>
        <taxon>Trifolieae</taxon>
        <taxon>Trifolium</taxon>
    </lineage>
</organism>
<evidence type="ECO:0000313" key="3">
    <source>
        <dbReference type="Proteomes" id="UP000265520"/>
    </source>
</evidence>
<dbReference type="AlphaFoldDB" id="A0A392PQI2"/>
<protein>
    <submittedName>
        <fullName evidence="2">Uncharacterized protein</fullName>
    </submittedName>
</protein>
<reference evidence="2 3" key="1">
    <citation type="journal article" date="2018" name="Front. Plant Sci.">
        <title>Red Clover (Trifolium pratense) and Zigzag Clover (T. medium) - A Picture of Genomic Similarities and Differences.</title>
        <authorList>
            <person name="Dluhosova J."/>
            <person name="Istvanek J."/>
            <person name="Nedelnik J."/>
            <person name="Repkova J."/>
        </authorList>
    </citation>
    <scope>NUCLEOTIDE SEQUENCE [LARGE SCALE GENOMIC DNA]</scope>
    <source>
        <strain evidence="3">cv. 10/8</strain>
        <tissue evidence="2">Leaf</tissue>
    </source>
</reference>
<comment type="caution">
    <text evidence="2">The sequence shown here is derived from an EMBL/GenBank/DDBJ whole genome shotgun (WGS) entry which is preliminary data.</text>
</comment>
<dbReference type="Proteomes" id="UP000265520">
    <property type="component" value="Unassembled WGS sequence"/>
</dbReference>
<dbReference type="EMBL" id="LXQA010087169">
    <property type="protein sequence ID" value="MCI13175.1"/>
    <property type="molecule type" value="Genomic_DNA"/>
</dbReference>
<accession>A0A392PQI2</accession>
<feature type="compositionally biased region" description="Low complexity" evidence="1">
    <location>
        <begin position="53"/>
        <end position="77"/>
    </location>
</feature>
<evidence type="ECO:0000313" key="2">
    <source>
        <dbReference type="EMBL" id="MCI13175.1"/>
    </source>
</evidence>
<sequence length="77" mass="8386">MMMKSDLRGHFSPCSLSEPSLAQRERPENQTITSDFPRHSSPFLAQQVQTETSAVSARPASSSDSSNSLSESSARMP</sequence>